<dbReference type="Proteomes" id="UP001173801">
    <property type="component" value="Unassembled WGS sequence"/>
</dbReference>
<dbReference type="EMBL" id="JANURM010000001">
    <property type="protein sequence ID" value="MDL0088081.1"/>
    <property type="molecule type" value="Genomic_DNA"/>
</dbReference>
<organism evidence="4 6">
    <name type="scientific">Campylobacter gastrosuis</name>
    <dbReference type="NCBI Taxonomy" id="2974576"/>
    <lineage>
        <taxon>Bacteria</taxon>
        <taxon>Pseudomonadati</taxon>
        <taxon>Campylobacterota</taxon>
        <taxon>Epsilonproteobacteria</taxon>
        <taxon>Campylobacterales</taxon>
        <taxon>Campylobacteraceae</taxon>
        <taxon>Campylobacter</taxon>
    </lineage>
</organism>
<dbReference type="GO" id="GO:0016787">
    <property type="term" value="F:hydrolase activity"/>
    <property type="evidence" value="ECO:0007669"/>
    <property type="project" value="UniProtKB-KW"/>
</dbReference>
<comment type="caution">
    <text evidence="4">The sequence shown here is derived from an EMBL/GenBank/DDBJ whole genome shotgun (WGS) entry which is preliminary data.</text>
</comment>
<dbReference type="InterPro" id="IPR004385">
    <property type="entry name" value="NDP_pyrophosphatase"/>
</dbReference>
<reference evidence="4" key="1">
    <citation type="submission" date="2022-08" db="EMBL/GenBank/DDBJ databases">
        <authorList>
            <person name="Wang H."/>
        </authorList>
    </citation>
    <scope>NUCLEOTIDE SEQUENCE</scope>
    <source>
        <strain evidence="4">PS10</strain>
    </source>
</reference>
<evidence type="ECO:0000259" key="3">
    <source>
        <dbReference type="PROSITE" id="PS51462"/>
    </source>
</evidence>
<evidence type="ECO:0000256" key="2">
    <source>
        <dbReference type="ARBA" id="ARBA00022801"/>
    </source>
</evidence>
<dbReference type="EMBL" id="JANURM010000001">
    <property type="protein sequence ID" value="MDL0087870.1"/>
    <property type="molecule type" value="Genomic_DNA"/>
</dbReference>
<evidence type="ECO:0000313" key="5">
    <source>
        <dbReference type="EMBL" id="MDL0088081.1"/>
    </source>
</evidence>
<dbReference type="RefSeq" id="WP_284936616.1">
    <property type="nucleotide sequence ID" value="NZ_JANURM010000001.1"/>
</dbReference>
<dbReference type="Gene3D" id="3.90.79.10">
    <property type="entry name" value="Nucleoside Triphosphate Pyrophosphohydrolase"/>
    <property type="match status" value="1"/>
</dbReference>
<dbReference type="InterPro" id="IPR015797">
    <property type="entry name" value="NUDIX_hydrolase-like_dom_sf"/>
</dbReference>
<sequence>MDTIITDLEILPFVGSKYLEPFTMSFKQNGKRRTWDCVKVFNCVSIFMYHKQKDAFLFVKQFRPAVWYSQKKSGFFSDEPGYTYELCAGILDKNLSDEQTALEEVIEETGYKLPNLERISRNYGSLGFGGNTQTMFYGEIDESMKVSEGGGIDDESIELVFIKQKDMQNFIYDESKVKGFGLMFAYLWWREFKGAK</sequence>
<keyword evidence="2 4" id="KW-0378">Hydrolase</keyword>
<dbReference type="PANTHER" id="PTHR11839">
    <property type="entry name" value="UDP/ADP-SUGAR PYROPHOSPHATASE"/>
    <property type="match status" value="1"/>
</dbReference>
<dbReference type="PROSITE" id="PS51462">
    <property type="entry name" value="NUDIX"/>
    <property type="match status" value="1"/>
</dbReference>
<evidence type="ECO:0000313" key="4">
    <source>
        <dbReference type="EMBL" id="MDL0087870.1"/>
    </source>
</evidence>
<accession>A0ABT7HLL9</accession>
<comment type="cofactor">
    <cofactor evidence="1">
        <name>Mg(2+)</name>
        <dbReference type="ChEBI" id="CHEBI:18420"/>
    </cofactor>
</comment>
<dbReference type="PANTHER" id="PTHR11839:SF15">
    <property type="entry name" value="URIDINE DIPHOSPHATE GLUCOSE PYROPHOSPHATASE NUDT14"/>
    <property type="match status" value="1"/>
</dbReference>
<name>A0ABT7HLL9_9BACT</name>
<reference evidence="4" key="2">
    <citation type="journal article" date="2023" name="Microorganisms">
        <title>Isolation and Genomic Characteristics of Cat-Borne Campylobacter felis sp. nov. and Sheep-Borne Campylobacter ovis sp. nov.</title>
        <authorList>
            <person name="Wang H."/>
            <person name="Li Y."/>
            <person name="Gu Y."/>
            <person name="Zhou G."/>
            <person name="Chen X."/>
            <person name="Zhang X."/>
            <person name="Shao Z."/>
            <person name="Zhang J."/>
            <person name="Zhang M."/>
        </authorList>
    </citation>
    <scope>NUCLEOTIDE SEQUENCE</scope>
    <source>
        <strain evidence="4">PS10</strain>
    </source>
</reference>
<dbReference type="SUPFAM" id="SSF55811">
    <property type="entry name" value="Nudix"/>
    <property type="match status" value="1"/>
</dbReference>
<feature type="domain" description="Nudix hydrolase" evidence="3">
    <location>
        <begin position="39"/>
        <end position="184"/>
    </location>
</feature>
<proteinExistence type="predicted"/>
<evidence type="ECO:0000313" key="6">
    <source>
        <dbReference type="Proteomes" id="UP001173801"/>
    </source>
</evidence>
<gene>
    <name evidence="4" type="ORF">NYG85_00580</name>
    <name evidence="5" type="ORF">NYG85_01655</name>
</gene>
<keyword evidence="6" id="KW-1185">Reference proteome</keyword>
<dbReference type="InterPro" id="IPR000086">
    <property type="entry name" value="NUDIX_hydrolase_dom"/>
</dbReference>
<evidence type="ECO:0000256" key="1">
    <source>
        <dbReference type="ARBA" id="ARBA00001946"/>
    </source>
</evidence>
<dbReference type="CDD" id="cd18887">
    <property type="entry name" value="NUDIX_UGPPase_Nudt14"/>
    <property type="match status" value="1"/>
</dbReference>
<dbReference type="NCBIfam" id="TIGR00052">
    <property type="entry name" value="nudix-type nucleoside diphosphatase, YffH/AdpP family"/>
    <property type="match status" value="1"/>
</dbReference>
<protein>
    <submittedName>
        <fullName evidence="4">NUDIX hydrolase</fullName>
    </submittedName>
</protein>